<dbReference type="PANTHER" id="PTHR43652">
    <property type="entry name" value="BASIC AMINO ACID ANTIPORTER YFCC-RELATED"/>
    <property type="match status" value="1"/>
</dbReference>
<accession>A0A1H8C6Q0</accession>
<keyword evidence="5 7" id="KW-1133">Transmembrane helix</keyword>
<dbReference type="STRING" id="245187.SAMN04488003_10654"/>
<evidence type="ECO:0000256" key="6">
    <source>
        <dbReference type="ARBA" id="ARBA00023136"/>
    </source>
</evidence>
<proteinExistence type="predicted"/>
<keyword evidence="10" id="KW-1185">Reference proteome</keyword>
<dbReference type="InterPro" id="IPR051679">
    <property type="entry name" value="DASS-Related_Transporters"/>
</dbReference>
<dbReference type="PANTHER" id="PTHR43652:SF2">
    <property type="entry name" value="BASIC AMINO ACID ANTIPORTER YFCC-RELATED"/>
    <property type="match status" value="1"/>
</dbReference>
<feature type="transmembrane region" description="Helical" evidence="7">
    <location>
        <begin position="275"/>
        <end position="295"/>
    </location>
</feature>
<gene>
    <name evidence="9" type="ORF">SAMN04488003_10654</name>
</gene>
<name>A0A1H8C6Q0_9RHOB</name>
<evidence type="ECO:0000256" key="4">
    <source>
        <dbReference type="ARBA" id="ARBA00022737"/>
    </source>
</evidence>
<comment type="subcellular location">
    <subcellularLocation>
        <location evidence="1">Membrane</location>
        <topology evidence="1">Multi-pass membrane protein</topology>
    </subcellularLocation>
</comment>
<dbReference type="Pfam" id="PF03600">
    <property type="entry name" value="CitMHS"/>
    <property type="match status" value="1"/>
</dbReference>
<feature type="domain" description="Citrate transporter-like" evidence="8">
    <location>
        <begin position="44"/>
        <end position="394"/>
    </location>
</feature>
<sequence>MLGRATAGTVLCAAAGLLALLTCLATPDPALRVLAIACAGIGAFATRTLPEVVTALAIFLAFLAGGVAPEGVIFSGFASSGFWLLVGGLVIGSAITVSGLGDRIAQALFRMTGPSYVRAVLLLSGGGLLLGAMVPSAIPRVIVLMPVTLALAQRMGLPTGSRAHTGLLMTSALMTLVPTYAFLTANLPTIVEFGILEILYDVRYGYGGYFVQNAPINALRFAVLLALLLAWGRGSVPTAPPAAGPAAAWTPAQRRLSVVLGLATVLWATDSLHGIAPAWVTLAAAGVLLLPGLGVFSAQAMKTEVDLSIAILIAAVFGIGAVMSHVGLGTRIADLVVPVLRLSPGADLWNLSAITLFASALSHLTIAPAAPIVLAPLAAGTADAAGWSIAAVGLAHNIGLSTVVLPYQSPPLLIGIAIAAIPVGPLTRICMLSALIGTVLGLPLTALWWGWTGLL</sequence>
<reference evidence="9 10" key="1">
    <citation type="submission" date="2016-10" db="EMBL/GenBank/DDBJ databases">
        <authorList>
            <person name="de Groot N.N."/>
        </authorList>
    </citation>
    <scope>NUCLEOTIDE SEQUENCE [LARGE SCALE GENOMIC DNA]</scope>
    <source>
        <strain evidence="9 10">DSM 16213</strain>
    </source>
</reference>
<feature type="transmembrane region" description="Helical" evidence="7">
    <location>
        <begin position="121"/>
        <end position="151"/>
    </location>
</feature>
<dbReference type="Proteomes" id="UP000199585">
    <property type="component" value="Unassembled WGS sequence"/>
</dbReference>
<dbReference type="RefSeq" id="WP_089900397.1">
    <property type="nucleotide sequence ID" value="NZ_FOCI01000006.1"/>
</dbReference>
<keyword evidence="3 7" id="KW-0812">Transmembrane</keyword>
<feature type="transmembrane region" description="Helical" evidence="7">
    <location>
        <begin position="81"/>
        <end position="101"/>
    </location>
</feature>
<evidence type="ECO:0000313" key="9">
    <source>
        <dbReference type="EMBL" id="SEM89948.1"/>
    </source>
</evidence>
<dbReference type="InterPro" id="IPR004680">
    <property type="entry name" value="Cit_transptr-like_dom"/>
</dbReference>
<organism evidence="9 10">
    <name type="scientific">Loktanella fryxellensis</name>
    <dbReference type="NCBI Taxonomy" id="245187"/>
    <lineage>
        <taxon>Bacteria</taxon>
        <taxon>Pseudomonadati</taxon>
        <taxon>Pseudomonadota</taxon>
        <taxon>Alphaproteobacteria</taxon>
        <taxon>Rhodobacterales</taxon>
        <taxon>Roseobacteraceae</taxon>
        <taxon>Loktanella</taxon>
    </lineage>
</organism>
<feature type="transmembrane region" description="Helical" evidence="7">
    <location>
        <begin position="431"/>
        <end position="451"/>
    </location>
</feature>
<keyword evidence="6 7" id="KW-0472">Membrane</keyword>
<feature type="transmembrane region" description="Helical" evidence="7">
    <location>
        <begin position="307"/>
        <end position="328"/>
    </location>
</feature>
<evidence type="ECO:0000313" key="10">
    <source>
        <dbReference type="Proteomes" id="UP000199585"/>
    </source>
</evidence>
<protein>
    <submittedName>
        <fullName evidence="9">Di-and tricarboxylate transporter</fullName>
    </submittedName>
</protein>
<feature type="transmembrane region" description="Helical" evidence="7">
    <location>
        <begin position="49"/>
        <end position="69"/>
    </location>
</feature>
<dbReference type="GO" id="GO:0005886">
    <property type="term" value="C:plasma membrane"/>
    <property type="evidence" value="ECO:0007669"/>
    <property type="project" value="TreeGrafter"/>
</dbReference>
<evidence type="ECO:0000256" key="5">
    <source>
        <dbReference type="ARBA" id="ARBA00022989"/>
    </source>
</evidence>
<feature type="transmembrane region" description="Helical" evidence="7">
    <location>
        <begin position="209"/>
        <end position="231"/>
    </location>
</feature>
<dbReference type="AlphaFoldDB" id="A0A1H8C6Q0"/>
<keyword evidence="2" id="KW-0813">Transport</keyword>
<evidence type="ECO:0000259" key="8">
    <source>
        <dbReference type="Pfam" id="PF03600"/>
    </source>
</evidence>
<dbReference type="OrthoDB" id="5460483at2"/>
<feature type="transmembrane region" description="Helical" evidence="7">
    <location>
        <begin position="348"/>
        <end position="366"/>
    </location>
</feature>
<evidence type="ECO:0000256" key="1">
    <source>
        <dbReference type="ARBA" id="ARBA00004141"/>
    </source>
</evidence>
<evidence type="ECO:0000256" key="7">
    <source>
        <dbReference type="SAM" id="Phobius"/>
    </source>
</evidence>
<keyword evidence="4" id="KW-0677">Repeat</keyword>
<evidence type="ECO:0000256" key="3">
    <source>
        <dbReference type="ARBA" id="ARBA00022692"/>
    </source>
</evidence>
<feature type="transmembrane region" description="Helical" evidence="7">
    <location>
        <begin position="407"/>
        <end position="424"/>
    </location>
</feature>
<dbReference type="GO" id="GO:0055085">
    <property type="term" value="P:transmembrane transport"/>
    <property type="evidence" value="ECO:0007669"/>
    <property type="project" value="InterPro"/>
</dbReference>
<evidence type="ECO:0000256" key="2">
    <source>
        <dbReference type="ARBA" id="ARBA00022448"/>
    </source>
</evidence>
<dbReference type="EMBL" id="FOCI01000006">
    <property type="protein sequence ID" value="SEM89948.1"/>
    <property type="molecule type" value="Genomic_DNA"/>
</dbReference>
<feature type="transmembrane region" description="Helical" evidence="7">
    <location>
        <begin position="373"/>
        <end position="395"/>
    </location>
</feature>